<name>A0ABP7NLB1_9GAMM</name>
<keyword evidence="3" id="KW-1185">Reference proteome</keyword>
<protein>
    <recommendedName>
        <fullName evidence="4">VWFA domain-containing protein</fullName>
    </recommendedName>
</protein>
<sequence length="272" mass="29868">MIRLGLCLLLLISAQVSADARDDFPSCYTVLDKPRQAQASARELIVIIDQTVKLNVALKRHVHATVNGFLQPGDRFTLLTFSAYAQSHYASMPLSGATDVPLDEDTRYHTSLTSLRKFDRCMARQGKMVRRSIDQAIKTALDGADDSLPRTEVAASLAEFGDSVIAVSTAPRRVVLLVSDMLENSATASFYRNGELAELEVEAALTTTASAGALSNWREAEIYIIGAAYSPDGVYRTRPVLDSLRQFWTAYLEKSNARLLGWGQPELLAQIP</sequence>
<accession>A0ABP7NLB1</accession>
<dbReference type="RefSeq" id="WP_344803115.1">
    <property type="nucleotide sequence ID" value="NZ_BAABBO010000001.1"/>
</dbReference>
<evidence type="ECO:0000313" key="2">
    <source>
        <dbReference type="EMBL" id="GAA3949571.1"/>
    </source>
</evidence>
<organism evidence="2 3">
    <name type="scientific">Allohahella marinimesophila</name>
    <dbReference type="NCBI Taxonomy" id="1054972"/>
    <lineage>
        <taxon>Bacteria</taxon>
        <taxon>Pseudomonadati</taxon>
        <taxon>Pseudomonadota</taxon>
        <taxon>Gammaproteobacteria</taxon>
        <taxon>Oceanospirillales</taxon>
        <taxon>Hahellaceae</taxon>
        <taxon>Allohahella</taxon>
    </lineage>
</organism>
<dbReference type="EMBL" id="BAABBO010000001">
    <property type="protein sequence ID" value="GAA3949571.1"/>
    <property type="molecule type" value="Genomic_DNA"/>
</dbReference>
<reference evidence="3" key="1">
    <citation type="journal article" date="2019" name="Int. J. Syst. Evol. Microbiol.">
        <title>The Global Catalogue of Microorganisms (GCM) 10K type strain sequencing project: providing services to taxonomists for standard genome sequencing and annotation.</title>
        <authorList>
            <consortium name="The Broad Institute Genomics Platform"/>
            <consortium name="The Broad Institute Genome Sequencing Center for Infectious Disease"/>
            <person name="Wu L."/>
            <person name="Ma J."/>
        </authorList>
    </citation>
    <scope>NUCLEOTIDE SEQUENCE [LARGE SCALE GENOMIC DNA]</scope>
    <source>
        <strain evidence="3">JCM 17555</strain>
    </source>
</reference>
<feature type="chain" id="PRO_5045313320" description="VWFA domain-containing protein" evidence="1">
    <location>
        <begin position="19"/>
        <end position="272"/>
    </location>
</feature>
<gene>
    <name evidence="2" type="ORF">GCM10022278_05930</name>
</gene>
<comment type="caution">
    <text evidence="2">The sequence shown here is derived from an EMBL/GenBank/DDBJ whole genome shotgun (WGS) entry which is preliminary data.</text>
</comment>
<proteinExistence type="predicted"/>
<keyword evidence="1" id="KW-0732">Signal</keyword>
<dbReference type="Proteomes" id="UP001501337">
    <property type="component" value="Unassembled WGS sequence"/>
</dbReference>
<feature type="signal peptide" evidence="1">
    <location>
        <begin position="1"/>
        <end position="18"/>
    </location>
</feature>
<evidence type="ECO:0000313" key="3">
    <source>
        <dbReference type="Proteomes" id="UP001501337"/>
    </source>
</evidence>
<evidence type="ECO:0008006" key="4">
    <source>
        <dbReference type="Google" id="ProtNLM"/>
    </source>
</evidence>
<evidence type="ECO:0000256" key="1">
    <source>
        <dbReference type="SAM" id="SignalP"/>
    </source>
</evidence>